<proteinExistence type="predicted"/>
<keyword evidence="2" id="KW-0378">Hydrolase</keyword>
<protein>
    <submittedName>
        <fullName evidence="2">HNH endonuclease</fullName>
    </submittedName>
</protein>
<dbReference type="Gene3D" id="3.90.75.20">
    <property type="match status" value="1"/>
</dbReference>
<gene>
    <name evidence="2" type="ORF">Silverhawkium_gp14</name>
</gene>
<dbReference type="Proteomes" id="UP000295288">
    <property type="component" value="Segment"/>
</dbReference>
<evidence type="ECO:0000259" key="1">
    <source>
        <dbReference type="Pfam" id="PF13392"/>
    </source>
</evidence>
<evidence type="ECO:0000313" key="2">
    <source>
        <dbReference type="EMBL" id="QBP33101.1"/>
    </source>
</evidence>
<feature type="domain" description="HNH nuclease" evidence="1">
    <location>
        <begin position="45"/>
        <end position="86"/>
    </location>
</feature>
<keyword evidence="2" id="KW-0540">Nuclease</keyword>
<reference evidence="2 3" key="1">
    <citation type="submission" date="2019-02" db="EMBL/GenBank/DDBJ databases">
        <title>A cornucopia of Shigella phages from the Cornhusker state.</title>
        <authorList>
            <person name="Doore S.M."/>
            <person name="Schrad J.R."/>
            <person name="Perrett H.R."/>
            <person name="Dover J.A."/>
            <person name="Schrad K.P."/>
            <person name="Dean W.F."/>
            <person name="Parent K.N."/>
        </authorList>
    </citation>
    <scope>NUCLEOTIDE SEQUENCE [LARGE SCALE GENOMIC DNA]</scope>
</reference>
<accession>A0A482JH68</accession>
<organism evidence="2 3">
    <name type="scientific">Shigella phage Silverhawkium</name>
    <dbReference type="NCBI Taxonomy" id="2530185"/>
    <lineage>
        <taxon>Viruses</taxon>
        <taxon>Duplodnaviria</taxon>
        <taxon>Heunggongvirae</taxon>
        <taxon>Uroviricota</taxon>
        <taxon>Caudoviricetes</taxon>
        <taxon>Andersonviridae</taxon>
        <taxon>Ounavirinae</taxon>
        <taxon>Mooglevirus</taxon>
        <taxon>Mooglevirus silverhawkium</taxon>
    </lineage>
</organism>
<keyword evidence="2" id="KW-0255">Endonuclease</keyword>
<dbReference type="InterPro" id="IPR003615">
    <property type="entry name" value="HNH_nuc"/>
</dbReference>
<keyword evidence="3" id="KW-1185">Reference proteome</keyword>
<dbReference type="Gene3D" id="1.20.5.2050">
    <property type="match status" value="1"/>
</dbReference>
<dbReference type="Pfam" id="PF13392">
    <property type="entry name" value="HNH_3"/>
    <property type="match status" value="1"/>
</dbReference>
<sequence length="151" mass="17612">MYVANFLDYNPDNGEIRWKDSGDVAGSRITSGYILIELPDGSKQYAHRLAFTLMGEDAPELVDHINGIKDDNRWINLRASNKVDNACNAKLREDNKTGFKGVSWDSTRRRWRASVTYNKKTVSRRFEKFEEAVDFMKKLRKELHKDCCRFK</sequence>
<name>A0A482JH68_9CAUD</name>
<dbReference type="GO" id="GO:0004519">
    <property type="term" value="F:endonuclease activity"/>
    <property type="evidence" value="ECO:0007669"/>
    <property type="project" value="UniProtKB-KW"/>
</dbReference>
<dbReference type="SUPFAM" id="SSF54060">
    <property type="entry name" value="His-Me finger endonucleases"/>
    <property type="match status" value="1"/>
</dbReference>
<dbReference type="EMBL" id="MK562505">
    <property type="protein sequence ID" value="QBP33101.1"/>
    <property type="molecule type" value="Genomic_DNA"/>
</dbReference>
<dbReference type="InterPro" id="IPR044925">
    <property type="entry name" value="His-Me_finger_sf"/>
</dbReference>
<evidence type="ECO:0000313" key="3">
    <source>
        <dbReference type="Proteomes" id="UP000295288"/>
    </source>
</evidence>